<gene>
    <name evidence="1" type="ORF">INT44_007760</name>
</gene>
<protein>
    <submittedName>
        <fullName evidence="1">Uncharacterized protein</fullName>
    </submittedName>
</protein>
<keyword evidence="2" id="KW-1185">Reference proteome</keyword>
<sequence length="265" mass="30369">MRQKLKTSKTVLSWVNVYNRYIAFFLRSFGSCAKVPGIQHLDQISECMKTIQSLVFHEQNGNALAALKESFEVFQSTDILNMWAYWPLPAGGLGMTNYLITIGALRKSFSEVEYTNFTDLPKKDNIGWEDQEKAKETARKDLNIIIEALDNPSSELYRSRNIYLPQTFEAYCSLRETENWYWSKRLCELLEVIQPADPVKLDSNTKSQLDNLGLSANDETHAKRVINYYNNQLGNAFGGLEFLDMALIPKSLVQSLNKAKVRWDA</sequence>
<dbReference type="PANTHER" id="PTHR37015">
    <property type="entry name" value="REVERSE TRANSCRIPTASE DOMAIN-CONTAINING PROTEIN"/>
    <property type="match status" value="1"/>
</dbReference>
<comment type="caution">
    <text evidence="1">The sequence shown here is derived from an EMBL/GenBank/DDBJ whole genome shotgun (WGS) entry which is preliminary data.</text>
</comment>
<accession>A0A8H7PJP4</accession>
<dbReference type="AlphaFoldDB" id="A0A8H7PJP4"/>
<organism evidence="1 2">
    <name type="scientific">Umbelopsis vinacea</name>
    <dbReference type="NCBI Taxonomy" id="44442"/>
    <lineage>
        <taxon>Eukaryota</taxon>
        <taxon>Fungi</taxon>
        <taxon>Fungi incertae sedis</taxon>
        <taxon>Mucoromycota</taxon>
        <taxon>Mucoromycotina</taxon>
        <taxon>Umbelopsidomycetes</taxon>
        <taxon>Umbelopsidales</taxon>
        <taxon>Umbelopsidaceae</taxon>
        <taxon>Umbelopsis</taxon>
    </lineage>
</organism>
<dbReference type="Proteomes" id="UP000612746">
    <property type="component" value="Unassembled WGS sequence"/>
</dbReference>
<dbReference type="OrthoDB" id="74545at2759"/>
<name>A0A8H7PJP4_9FUNG</name>
<reference evidence="1" key="1">
    <citation type="submission" date="2020-12" db="EMBL/GenBank/DDBJ databases">
        <title>Metabolic potential, ecology and presence of endohyphal bacteria is reflected in genomic diversity of Mucoromycotina.</title>
        <authorList>
            <person name="Muszewska A."/>
            <person name="Okrasinska A."/>
            <person name="Steczkiewicz K."/>
            <person name="Drgas O."/>
            <person name="Orlowska M."/>
            <person name="Perlinska-Lenart U."/>
            <person name="Aleksandrzak-Piekarczyk T."/>
            <person name="Szatraj K."/>
            <person name="Zielenkiewicz U."/>
            <person name="Pilsyk S."/>
            <person name="Malc E."/>
            <person name="Mieczkowski P."/>
            <person name="Kruszewska J.S."/>
            <person name="Biernat P."/>
            <person name="Pawlowska J."/>
        </authorList>
    </citation>
    <scope>NUCLEOTIDE SEQUENCE</scope>
    <source>
        <strain evidence="1">WA0000051536</strain>
    </source>
</reference>
<dbReference type="EMBL" id="JAEPRA010000015">
    <property type="protein sequence ID" value="KAG2175272.1"/>
    <property type="molecule type" value="Genomic_DNA"/>
</dbReference>
<dbReference type="PANTHER" id="PTHR37015:SF2">
    <property type="entry name" value="REVERSE TRANSCRIPTASE DOMAIN-CONTAINING PROTEIN"/>
    <property type="match status" value="1"/>
</dbReference>
<proteinExistence type="predicted"/>
<evidence type="ECO:0000313" key="2">
    <source>
        <dbReference type="Proteomes" id="UP000612746"/>
    </source>
</evidence>
<evidence type="ECO:0000313" key="1">
    <source>
        <dbReference type="EMBL" id="KAG2175272.1"/>
    </source>
</evidence>